<dbReference type="InterPro" id="IPR001878">
    <property type="entry name" value="Znf_CCHC"/>
</dbReference>
<dbReference type="GO" id="GO:0008270">
    <property type="term" value="F:zinc ion binding"/>
    <property type="evidence" value="ECO:0007669"/>
    <property type="project" value="UniProtKB-KW"/>
</dbReference>
<evidence type="ECO:0000256" key="3">
    <source>
        <dbReference type="SAM" id="MobiDB-lite"/>
    </source>
</evidence>
<proteinExistence type="predicted"/>
<organism evidence="5">
    <name type="scientific">Tanacetum cinerariifolium</name>
    <name type="common">Dalmatian daisy</name>
    <name type="synonym">Chrysanthemum cinerariifolium</name>
    <dbReference type="NCBI Taxonomy" id="118510"/>
    <lineage>
        <taxon>Eukaryota</taxon>
        <taxon>Viridiplantae</taxon>
        <taxon>Streptophyta</taxon>
        <taxon>Embryophyta</taxon>
        <taxon>Tracheophyta</taxon>
        <taxon>Spermatophyta</taxon>
        <taxon>Magnoliopsida</taxon>
        <taxon>eudicotyledons</taxon>
        <taxon>Gunneridae</taxon>
        <taxon>Pentapetalae</taxon>
        <taxon>asterids</taxon>
        <taxon>campanulids</taxon>
        <taxon>Asterales</taxon>
        <taxon>Asteraceae</taxon>
        <taxon>Asteroideae</taxon>
        <taxon>Anthemideae</taxon>
        <taxon>Anthemidinae</taxon>
        <taxon>Tanacetum</taxon>
    </lineage>
</organism>
<dbReference type="InterPro" id="IPR025558">
    <property type="entry name" value="DUF4283"/>
</dbReference>
<dbReference type="GO" id="GO:0003676">
    <property type="term" value="F:nucleic acid binding"/>
    <property type="evidence" value="ECO:0007669"/>
    <property type="project" value="InterPro"/>
</dbReference>
<gene>
    <name evidence="5" type="ORF">Tci_039349</name>
</gene>
<keyword evidence="5" id="KW-0695">RNA-directed DNA polymerase</keyword>
<dbReference type="Pfam" id="PF13976">
    <property type="entry name" value="gag_pre-integrs"/>
    <property type="match status" value="1"/>
</dbReference>
<dbReference type="PANTHER" id="PTHR31286">
    <property type="entry name" value="GLYCINE-RICH CELL WALL STRUCTURAL PROTEIN 1.8-LIKE"/>
    <property type="match status" value="1"/>
</dbReference>
<feature type="non-terminal residue" evidence="5">
    <location>
        <position position="1712"/>
    </location>
</feature>
<keyword evidence="1" id="KW-0862">Zinc</keyword>
<feature type="domain" description="CCHC-type" evidence="4">
    <location>
        <begin position="382"/>
        <end position="395"/>
    </location>
</feature>
<name>A0A6L2M038_TANCI</name>
<feature type="coiled-coil region" evidence="2">
    <location>
        <begin position="452"/>
        <end position="486"/>
    </location>
</feature>
<keyword evidence="5" id="KW-0808">Transferase</keyword>
<protein>
    <submittedName>
        <fullName evidence="5">RNA-directed DNA polymerase, eukaryota, reverse transcriptase zinc-binding domain protein</fullName>
    </submittedName>
</protein>
<dbReference type="InterPro" id="IPR025724">
    <property type="entry name" value="GAG-pre-integrase_dom"/>
</dbReference>
<comment type="caution">
    <text evidence="5">The sequence shown here is derived from an EMBL/GenBank/DDBJ whole genome shotgun (WGS) entry which is preliminary data.</text>
</comment>
<evidence type="ECO:0000256" key="1">
    <source>
        <dbReference type="PROSITE-ProRule" id="PRU00047"/>
    </source>
</evidence>
<dbReference type="PANTHER" id="PTHR31286:SF99">
    <property type="entry name" value="DUF4283 DOMAIN-CONTAINING PROTEIN"/>
    <property type="match status" value="1"/>
</dbReference>
<feature type="compositionally biased region" description="Polar residues" evidence="3">
    <location>
        <begin position="536"/>
        <end position="556"/>
    </location>
</feature>
<feature type="region of interest" description="Disordered" evidence="3">
    <location>
        <begin position="920"/>
        <end position="939"/>
    </location>
</feature>
<sequence length="1712" mass="195901">MLFYLQQQIQMAQEEEAGIQSTQEEFEFMAAADAYEETERVKANYTLENDLQQALTFGTQSNKASIYDSDGSAKVHLSENCYDNDIFNMFTQEEHYTKLLEPIPEPHQVPQNNSNVISEVSSFEQDEGTIDQHLATIEETHAYFESLYNNLAIEVEKMRIEQYFLMTDYSQWEVILNGDSPIPTKVVDGNKATFPPTATKSPRATNALRRRRILEQNGKARWIDSIEEEHLDTMLGFVLAYVECPEISYQFEILEKLAIRVENSHSDLEEQGRSERPNTNESVSAVASVSVASTKPPASIIPNVDNLSDAVIYSFFASRSNSPQLDNDDLKQIDADDLEEMDLKWQMAMLTMRAIRFLQRTGRNLVANRTTSIGFDMSKVECYNCNRRGYFARECSYDWSFQADEEPTNYALMAFTSSSSTSSSGSDSENENVFEEDIKLLKLDVMLRDNALVALRKKFKAAEKERDELKKTLEKFQTSLKNLNVSVLPSPVHDRYKSGEGYHVVPPPYTRTFMPPKPNLVFHDASTVSETVPNVLNVKPSTTKPTKEMSQSNRSSAPIIEDWVSDPKDESEGEPMPTQKEPSLVQPSEHVKTPRISVKPVEHPIPAENLRKDIPNSKGHTHSWNRKACFVYKSVNHLIKDYDYYEKKMVQKPVWNHEMRVNHQNSARMTHPYSKKRVVPIAVFTRSKLVPHNAARPITTAVPQTHVKHQRPAKHGNLQQALMDKGVIDSGGKIIDKGKIETCKLDFDDVYFIKELKFNLFSVSQMCDKMNNVLFTDTECVVLSSDFKLPDENHVLLRVPRENNMYNVDLKNIVPSGDLTCLFAKATLDESNLWHRRLGHINFKIMNKLVKGNLVRGLPSKVFKNNHTCVACKKGKQHRASCKTKPVSSVSQPLQRYEVISLMSTITRWKLRNKNSESWKVNERREYEEDPELEKEDEDNEYESFDYDDLHLSYSGEKSQKMMIYFETKTSIDFDFSADLHNLWVQFIDRTNDMKLFISELDGLPPSLMSYNCCQFLHQVQENDFIKLLELRKMIAETYREMDKNSEKAAAAMDNIGKPTLSGLVLRIRNIDGKPLRSTIRNVKPSSVNKGDALHDVAEATNVNRSPNRVSFDDNIRVSLINPNEQHNHTNVSPDVNPSFSIGEYSKPTSPVHVETFWESTPLTGINTDLSQRLGVSSSLYPEMCNKEMVDGAAVAIPLKAVEAVSARFENTLYGYCIGKRIAFPLVENYVKNTWAKYGLKRIQMHEDFFLFQFNTKDGMERVLEEGPWMIRREPLMLNVWSQTTILKKAEIKKAPVWVKFHHVPIVAYSEVGLSLISTQVGKPITLDSYTSNMCVSSWGKSTYARVLIKVSAENDLKDELVVVIPPNLNSATDKNTKVNKSKVNITTMNSFSALSDNEETEHNASILIMKIAMMRRFLEVVHNHWNNDISGFLMFRVVKKLKCMKKPLRKLLIDKGNLHLNVVHLRDDLDQVQSLFDKDSFNANLWVKEATCVAEFNQAILDEEHITMREFKACVDDIEVSDVQNSGLQFTSNQKLKGADGILKKLDRIMANMDFISGFMGAHAIFKPYRNSDHSPSLLCIPTATVTKPKPYKFFNILTKHIRFLEVVHNHWNNDISGFLMFRAVKKLKCMKKPLRKLLIDKGNLHLNVVRLRDDLDQVQSLLDKDSFNANLQVKEATCVVEFNQVILDEERFLKQKAKIFWLKERDANSA</sequence>
<dbReference type="InterPro" id="IPR040256">
    <property type="entry name" value="At4g02000-like"/>
</dbReference>
<dbReference type="EMBL" id="BKCJ010005552">
    <property type="protein sequence ID" value="GEU67371.1"/>
    <property type="molecule type" value="Genomic_DNA"/>
</dbReference>
<reference evidence="5" key="1">
    <citation type="journal article" date="2019" name="Sci. Rep.">
        <title>Draft genome of Tanacetum cinerariifolium, the natural source of mosquito coil.</title>
        <authorList>
            <person name="Yamashiro T."/>
            <person name="Shiraishi A."/>
            <person name="Satake H."/>
            <person name="Nakayama K."/>
        </authorList>
    </citation>
    <scope>NUCLEOTIDE SEQUENCE</scope>
</reference>
<feature type="region of interest" description="Disordered" evidence="3">
    <location>
        <begin position="536"/>
        <end position="592"/>
    </location>
</feature>
<keyword evidence="5" id="KW-0548">Nucleotidyltransferase</keyword>
<dbReference type="Pfam" id="PF14111">
    <property type="entry name" value="DUF4283"/>
    <property type="match status" value="1"/>
</dbReference>
<evidence type="ECO:0000256" key="2">
    <source>
        <dbReference type="SAM" id="Coils"/>
    </source>
</evidence>
<dbReference type="GO" id="GO:0003964">
    <property type="term" value="F:RNA-directed DNA polymerase activity"/>
    <property type="evidence" value="ECO:0007669"/>
    <property type="project" value="UniProtKB-KW"/>
</dbReference>
<evidence type="ECO:0000313" key="5">
    <source>
        <dbReference type="EMBL" id="GEU67371.1"/>
    </source>
</evidence>
<accession>A0A6L2M038</accession>
<keyword evidence="1" id="KW-0863">Zinc-finger</keyword>
<evidence type="ECO:0000259" key="4">
    <source>
        <dbReference type="PROSITE" id="PS50158"/>
    </source>
</evidence>
<keyword evidence="2" id="KW-0175">Coiled coil</keyword>
<feature type="compositionally biased region" description="Acidic residues" evidence="3">
    <location>
        <begin position="928"/>
        <end position="939"/>
    </location>
</feature>
<dbReference type="PROSITE" id="PS50158">
    <property type="entry name" value="ZF_CCHC"/>
    <property type="match status" value="1"/>
</dbReference>
<keyword evidence="1" id="KW-0479">Metal-binding</keyword>